<gene>
    <name evidence="8" type="ORF">HS096_05090</name>
</gene>
<dbReference type="InterPro" id="IPR053876">
    <property type="entry name" value="Phage_int_M"/>
</dbReference>
<dbReference type="InterPro" id="IPR044068">
    <property type="entry name" value="CB"/>
</dbReference>
<dbReference type="PANTHER" id="PTHR30629:SF2">
    <property type="entry name" value="PROPHAGE INTEGRASE INTS-RELATED"/>
    <property type="match status" value="1"/>
</dbReference>
<dbReference type="InterPro" id="IPR010998">
    <property type="entry name" value="Integrase_recombinase_N"/>
</dbReference>
<name>A0A928Y598_UNCKA</name>
<evidence type="ECO:0000256" key="1">
    <source>
        <dbReference type="ARBA" id="ARBA00008857"/>
    </source>
</evidence>
<dbReference type="PROSITE" id="PS51900">
    <property type="entry name" value="CB"/>
    <property type="match status" value="1"/>
</dbReference>
<protein>
    <submittedName>
        <fullName evidence="8">Tyrosine-type recombinase/integrase</fullName>
    </submittedName>
</protein>
<dbReference type="GO" id="GO:0006310">
    <property type="term" value="P:DNA recombination"/>
    <property type="evidence" value="ECO:0007669"/>
    <property type="project" value="UniProtKB-KW"/>
</dbReference>
<proteinExistence type="inferred from homology"/>
<feature type="domain" description="Core-binding (CB)" evidence="7">
    <location>
        <begin position="98"/>
        <end position="179"/>
    </location>
</feature>
<dbReference type="SUPFAM" id="SSF56349">
    <property type="entry name" value="DNA breaking-rejoining enzymes"/>
    <property type="match status" value="1"/>
</dbReference>
<evidence type="ECO:0000259" key="6">
    <source>
        <dbReference type="PROSITE" id="PS51898"/>
    </source>
</evidence>
<evidence type="ECO:0000313" key="8">
    <source>
        <dbReference type="EMBL" id="MBE7525730.1"/>
    </source>
</evidence>
<dbReference type="InterPro" id="IPR011010">
    <property type="entry name" value="DNA_brk_join_enz"/>
</dbReference>
<keyword evidence="3 5" id="KW-0238">DNA-binding</keyword>
<dbReference type="Gene3D" id="1.10.443.10">
    <property type="entry name" value="Intergrase catalytic core"/>
    <property type="match status" value="1"/>
</dbReference>
<comment type="similarity">
    <text evidence="1">Belongs to the 'phage' integrase family.</text>
</comment>
<dbReference type="InterPro" id="IPR013762">
    <property type="entry name" value="Integrase-like_cat_sf"/>
</dbReference>
<dbReference type="AlphaFoldDB" id="A0A928Y598"/>
<dbReference type="PANTHER" id="PTHR30629">
    <property type="entry name" value="PROPHAGE INTEGRASE"/>
    <property type="match status" value="1"/>
</dbReference>
<sequence>MKLTDSIIKAAKPKEKDYSLADGHGLALLVKSSGAKWWRYRYRFNGTARMLSMGVYPDVTLKEARNEQARFKEILNNGIDPSENRKEEKQQAAIAAANSFESVARLWWNHWKHDKTERHAGYTIRRMEADVFPVIGHKPINEITATQFIAMVRKVESRGALDIAKRVLTLCGQIMRYAVAHGMAERNPAADIKPSDVLKPAKKTNHARLSEKELPELLRKIDSYDGQPLTRLAMQLMALTFVRTGELIGARWDEIDLTKKEWRIPAERMKMKTPHIVPLSDQAIAVLEETRKLAADDVLLFPSERRDGKTMSNNTIIYALYRMGYHGRMTGHGFRGIASTILHEQGFNHDHIELQLAHTQRDAVSAAYNHALYLEPRARMMQEWANYLDKLKRNM</sequence>
<dbReference type="InterPro" id="IPR025166">
    <property type="entry name" value="Integrase_DNA_bind_dom"/>
</dbReference>
<dbReference type="CDD" id="cd00801">
    <property type="entry name" value="INT_P4_C"/>
    <property type="match status" value="1"/>
</dbReference>
<dbReference type="InterPro" id="IPR050808">
    <property type="entry name" value="Phage_Integrase"/>
</dbReference>
<dbReference type="GO" id="GO:0015074">
    <property type="term" value="P:DNA integration"/>
    <property type="evidence" value="ECO:0007669"/>
    <property type="project" value="UniProtKB-KW"/>
</dbReference>
<keyword evidence="2" id="KW-0229">DNA integration</keyword>
<dbReference type="PROSITE" id="PS51898">
    <property type="entry name" value="TYR_RECOMBINASE"/>
    <property type="match status" value="1"/>
</dbReference>
<evidence type="ECO:0000259" key="7">
    <source>
        <dbReference type="PROSITE" id="PS51900"/>
    </source>
</evidence>
<evidence type="ECO:0000256" key="2">
    <source>
        <dbReference type="ARBA" id="ARBA00022908"/>
    </source>
</evidence>
<dbReference type="Gene3D" id="3.30.160.390">
    <property type="entry name" value="Integrase, DNA-binding domain"/>
    <property type="match status" value="1"/>
</dbReference>
<dbReference type="EMBL" id="JABTTY010000002">
    <property type="protein sequence ID" value="MBE7525730.1"/>
    <property type="molecule type" value="Genomic_DNA"/>
</dbReference>
<feature type="domain" description="Tyr recombinase" evidence="6">
    <location>
        <begin position="204"/>
        <end position="381"/>
    </location>
</feature>
<comment type="caution">
    <text evidence="8">The sequence shown here is derived from an EMBL/GenBank/DDBJ whole genome shotgun (WGS) entry which is preliminary data.</text>
</comment>
<dbReference type="InterPro" id="IPR002104">
    <property type="entry name" value="Integrase_catalytic"/>
</dbReference>
<evidence type="ECO:0000256" key="5">
    <source>
        <dbReference type="PROSITE-ProRule" id="PRU01248"/>
    </source>
</evidence>
<dbReference type="Pfam" id="PF22022">
    <property type="entry name" value="Phage_int_M"/>
    <property type="match status" value="1"/>
</dbReference>
<evidence type="ECO:0000256" key="4">
    <source>
        <dbReference type="ARBA" id="ARBA00023172"/>
    </source>
</evidence>
<keyword evidence="4" id="KW-0233">DNA recombination</keyword>
<reference evidence="8" key="1">
    <citation type="submission" date="2020-05" db="EMBL/GenBank/DDBJ databases">
        <title>High-Quality Genomes of Partial-Nitritation/Anammox System by Hierarchical Clustering Based Hybrid Assembly.</title>
        <authorList>
            <person name="Liu L."/>
            <person name="Wang Y."/>
            <person name="Che Y."/>
            <person name="Chen Y."/>
            <person name="Xia Y."/>
            <person name="Luo R."/>
            <person name="Cheng S.H."/>
            <person name="Zheng C."/>
            <person name="Zhang T."/>
        </authorList>
    </citation>
    <scope>NUCLEOTIDE SEQUENCE</scope>
    <source>
        <strain evidence="8">H1_PAT1</strain>
    </source>
</reference>
<dbReference type="InterPro" id="IPR038488">
    <property type="entry name" value="Integrase_DNA-bd_sf"/>
</dbReference>
<dbReference type="Proteomes" id="UP000710385">
    <property type="component" value="Unassembled WGS sequence"/>
</dbReference>
<evidence type="ECO:0000256" key="3">
    <source>
        <dbReference type="ARBA" id="ARBA00023125"/>
    </source>
</evidence>
<evidence type="ECO:0000313" key="9">
    <source>
        <dbReference type="Proteomes" id="UP000710385"/>
    </source>
</evidence>
<dbReference type="Pfam" id="PF13356">
    <property type="entry name" value="Arm-DNA-bind_3"/>
    <property type="match status" value="1"/>
</dbReference>
<organism evidence="8 9">
    <name type="scientific">candidate division WWE3 bacterium</name>
    <dbReference type="NCBI Taxonomy" id="2053526"/>
    <lineage>
        <taxon>Bacteria</taxon>
        <taxon>Katanobacteria</taxon>
    </lineage>
</organism>
<dbReference type="Gene3D" id="1.10.150.130">
    <property type="match status" value="1"/>
</dbReference>
<accession>A0A928Y598</accession>
<dbReference type="GO" id="GO:0003677">
    <property type="term" value="F:DNA binding"/>
    <property type="evidence" value="ECO:0007669"/>
    <property type="project" value="UniProtKB-UniRule"/>
</dbReference>
<dbReference type="Pfam" id="PF00589">
    <property type="entry name" value="Phage_integrase"/>
    <property type="match status" value="1"/>
</dbReference>